<dbReference type="InterPro" id="IPR011989">
    <property type="entry name" value="ARM-like"/>
</dbReference>
<feature type="region of interest" description="Disordered" evidence="3">
    <location>
        <begin position="766"/>
        <end position="794"/>
    </location>
</feature>
<dbReference type="Pfam" id="PF00806">
    <property type="entry name" value="PUF"/>
    <property type="match status" value="1"/>
</dbReference>
<feature type="repeat" description="Pumilio" evidence="2">
    <location>
        <begin position="514"/>
        <end position="552"/>
    </location>
</feature>
<dbReference type="PROSITE" id="PS50303">
    <property type="entry name" value="PUM_HD"/>
    <property type="match status" value="1"/>
</dbReference>
<dbReference type="InterPro" id="IPR012677">
    <property type="entry name" value="Nucleotide-bd_a/b_plait_sf"/>
</dbReference>
<dbReference type="GO" id="GO:0003729">
    <property type="term" value="F:mRNA binding"/>
    <property type="evidence" value="ECO:0007669"/>
    <property type="project" value="UniProtKB-ARBA"/>
</dbReference>
<dbReference type="InterPro" id="IPR035979">
    <property type="entry name" value="RBD_domain_sf"/>
</dbReference>
<reference evidence="6" key="1">
    <citation type="journal article" date="2018" name="Nat. Microbiol.">
        <title>Leveraging single-cell genomics to expand the fungal tree of life.</title>
        <authorList>
            <person name="Ahrendt S.R."/>
            <person name="Quandt C.A."/>
            <person name="Ciobanu D."/>
            <person name="Clum A."/>
            <person name="Salamov A."/>
            <person name="Andreopoulos B."/>
            <person name="Cheng J.F."/>
            <person name="Woyke T."/>
            <person name="Pelin A."/>
            <person name="Henrissat B."/>
            <person name="Reynolds N.K."/>
            <person name="Benny G.L."/>
            <person name="Smith M.E."/>
            <person name="James T.Y."/>
            <person name="Grigoriev I.V."/>
        </authorList>
    </citation>
    <scope>NUCLEOTIDE SEQUENCE [LARGE SCALE GENOMIC DNA]</scope>
    <source>
        <strain evidence="6">Baker2002</strain>
    </source>
</reference>
<sequence length="896" mass="96026">SSSARRVRSGSLFSTNSIWNDDALLLHSPSRALLNGALLEDLLSSSFISPVLSAQPPAVPIANPARNRSHTTSTHSTAFAAIAALDQSRISVSPFLLALPEPASLLDNLVLNLADPPHLHPLRNRSQTYSGVTPKLPDSGLAMHAFSRPAQLLHLAPGPALLHAGDSPNLSFDATFAGPHPVLLQDDLDIFAFSITTSFDNPNLGPTNTLFLDNLPPFVDAAGLHKLLHSPGSVPLSVTAAGVTSVRVAHRPNSKLALVTCASIEAAMSIKASFNHLELVSGVILYVAFAKVVENVPLPSLALKPAASLGLVPLVHHANEPSDGRRKSPPKSVDMLATGSVEALMDTVSRLSASQAIDLKKVISMIKKAAAFPKSKYQSDFGPLPELAMVRQFDAPRLRELRKALEVNEKAALGHGLDSDSSAGGEVLSQQELEELCLLMLDELPEICYDHVGNTVVQKLFTVVESAAIKLVMLKETAPFLSPLGIHKNGTWAVQKIINSSLDSCLPKVLIAESLQPYAVKLFNDQFGNYVLQCCLKFGSPFNDFIFETVYSNFLEISCGRFGLRCLRAILETSSEHSSTNSGVISTEQLFLFASLIVQHATDLIVNNNGSLLITWFLDTFSGCKNAEDDFRYALLTDKLMPALDAFCIHKLASLTVYKILNNRVDAGARQCIMNALFGPVGDLEDAVRTELLETILLDTPDNTSGPLFVYKVLSNPAIFSVGSDDTSQKYHQCAVAQVKRVLLESNIANQQPYKRLVEEVGLTPTKMNKSASGGRKAKRGNTHAGNGFSSRAGAGKGAASNMAYVAPAQMGPPVMGYGAYAAGPGMYAGTPYNTGFGGYAFAGQCADDTHAQRKQDFSVMQDLEQLSLSSVAMGYGSNPQTPLANVSFNNRGLFF</sequence>
<evidence type="ECO:0000313" key="5">
    <source>
        <dbReference type="EMBL" id="RKP29753.1"/>
    </source>
</evidence>
<dbReference type="CDD" id="cd00590">
    <property type="entry name" value="RRM_SF"/>
    <property type="match status" value="1"/>
</dbReference>
<dbReference type="SMART" id="SM00025">
    <property type="entry name" value="Pumilio"/>
    <property type="match status" value="4"/>
</dbReference>
<proteinExistence type="predicted"/>
<dbReference type="InterPro" id="IPR033133">
    <property type="entry name" value="PUM-HD"/>
</dbReference>
<dbReference type="AlphaFoldDB" id="A0A4P9ZAH8"/>
<dbReference type="OrthoDB" id="2017782at2759"/>
<keyword evidence="1" id="KW-0677">Repeat</keyword>
<dbReference type="PANTHER" id="PTHR47093:SF1">
    <property type="entry name" value="PROTEIN JSN1-RELATED"/>
    <property type="match status" value="1"/>
</dbReference>
<feature type="non-terminal residue" evidence="5">
    <location>
        <position position="1"/>
    </location>
</feature>
<evidence type="ECO:0000259" key="4">
    <source>
        <dbReference type="PROSITE" id="PS50303"/>
    </source>
</evidence>
<keyword evidence="6" id="KW-1185">Reference proteome</keyword>
<dbReference type="SUPFAM" id="SSF48371">
    <property type="entry name" value="ARM repeat"/>
    <property type="match status" value="1"/>
</dbReference>
<dbReference type="InterPro" id="IPR001313">
    <property type="entry name" value="Pumilio_RNA-bd_rpt"/>
</dbReference>
<dbReference type="PROSITE" id="PS50302">
    <property type="entry name" value="PUM"/>
    <property type="match status" value="2"/>
</dbReference>
<dbReference type="SUPFAM" id="SSF54928">
    <property type="entry name" value="RNA-binding domain, RBD"/>
    <property type="match status" value="1"/>
</dbReference>
<evidence type="ECO:0000256" key="3">
    <source>
        <dbReference type="SAM" id="MobiDB-lite"/>
    </source>
</evidence>
<protein>
    <submittedName>
        <fullName evidence="5">ARM repeat-containing protein</fullName>
    </submittedName>
</protein>
<dbReference type="Gene3D" id="3.30.70.330">
    <property type="match status" value="1"/>
</dbReference>
<gene>
    <name evidence="5" type="ORF">METBISCDRAFT_10535</name>
</gene>
<dbReference type="InterPro" id="IPR016024">
    <property type="entry name" value="ARM-type_fold"/>
</dbReference>
<feature type="domain" description="PUM-HD" evidence="4">
    <location>
        <begin position="354"/>
        <end position="765"/>
    </location>
</feature>
<evidence type="ECO:0000256" key="1">
    <source>
        <dbReference type="ARBA" id="ARBA00022737"/>
    </source>
</evidence>
<organism evidence="5 6">
    <name type="scientific">Metschnikowia bicuspidata</name>
    <dbReference type="NCBI Taxonomy" id="27322"/>
    <lineage>
        <taxon>Eukaryota</taxon>
        <taxon>Fungi</taxon>
        <taxon>Dikarya</taxon>
        <taxon>Ascomycota</taxon>
        <taxon>Saccharomycotina</taxon>
        <taxon>Pichiomycetes</taxon>
        <taxon>Metschnikowiaceae</taxon>
        <taxon>Metschnikowia</taxon>
    </lineage>
</organism>
<dbReference type="Proteomes" id="UP000268321">
    <property type="component" value="Unassembled WGS sequence"/>
</dbReference>
<accession>A0A4P9ZAH8</accession>
<dbReference type="GO" id="GO:0000288">
    <property type="term" value="P:nuclear-transcribed mRNA catabolic process, deadenylation-dependent decay"/>
    <property type="evidence" value="ECO:0007669"/>
    <property type="project" value="TreeGrafter"/>
</dbReference>
<dbReference type="Gene3D" id="1.25.10.10">
    <property type="entry name" value="Leucine-rich Repeat Variant"/>
    <property type="match status" value="1"/>
</dbReference>
<name>A0A4P9ZAH8_9ASCO</name>
<feature type="repeat" description="Pumilio" evidence="2">
    <location>
        <begin position="438"/>
        <end position="474"/>
    </location>
</feature>
<dbReference type="InterPro" id="IPR052645">
    <property type="entry name" value="Pumilio_domain_protein"/>
</dbReference>
<evidence type="ECO:0000313" key="6">
    <source>
        <dbReference type="Proteomes" id="UP000268321"/>
    </source>
</evidence>
<evidence type="ECO:0000256" key="2">
    <source>
        <dbReference type="PROSITE-ProRule" id="PRU00317"/>
    </source>
</evidence>
<dbReference type="EMBL" id="ML004476">
    <property type="protein sequence ID" value="RKP29753.1"/>
    <property type="molecule type" value="Genomic_DNA"/>
</dbReference>
<feature type="non-terminal residue" evidence="5">
    <location>
        <position position="896"/>
    </location>
</feature>
<dbReference type="PANTHER" id="PTHR47093">
    <property type="entry name" value="PROTEIN JSN1-RELATED"/>
    <property type="match status" value="1"/>
</dbReference>